<dbReference type="GO" id="GO:0051301">
    <property type="term" value="P:cell division"/>
    <property type="evidence" value="ECO:0007669"/>
    <property type="project" value="UniProtKB-KW"/>
</dbReference>
<feature type="domain" description="Cyclin C-terminal" evidence="5">
    <location>
        <begin position="109"/>
        <end position="183"/>
    </location>
</feature>
<dbReference type="Gene3D" id="1.10.472.10">
    <property type="entry name" value="Cyclin-like"/>
    <property type="match status" value="2"/>
</dbReference>
<keyword evidence="1" id="KW-0132">Cell division</keyword>
<dbReference type="EMBL" id="CACSLK010008332">
    <property type="protein sequence ID" value="CAA0811250.1"/>
    <property type="molecule type" value="Genomic_DNA"/>
</dbReference>
<dbReference type="Pfam" id="PF00134">
    <property type="entry name" value="Cyclin_N"/>
    <property type="match status" value="1"/>
</dbReference>
<feature type="domain" description="Cyclin N-terminal" evidence="4">
    <location>
        <begin position="29"/>
        <end position="107"/>
    </location>
</feature>
<dbReference type="InterPro" id="IPR004367">
    <property type="entry name" value="Cyclin_C-dom"/>
</dbReference>
<dbReference type="AlphaFoldDB" id="A0A9N7MRM7"/>
<dbReference type="PANTHER" id="PTHR10177">
    <property type="entry name" value="CYCLINS"/>
    <property type="match status" value="1"/>
</dbReference>
<dbReference type="SUPFAM" id="SSF52821">
    <property type="entry name" value="Rhodanese/Cell cycle control phosphatase"/>
    <property type="match status" value="1"/>
</dbReference>
<dbReference type="OrthoDB" id="5590282at2759"/>
<dbReference type="Gene3D" id="3.40.250.10">
    <property type="entry name" value="Rhodanese-like domain"/>
    <property type="match status" value="1"/>
</dbReference>
<proteinExistence type="predicted"/>
<gene>
    <name evidence="6" type="ORF">SHERM_12460</name>
</gene>
<evidence type="ECO:0000259" key="4">
    <source>
        <dbReference type="Pfam" id="PF00134"/>
    </source>
</evidence>
<reference evidence="6" key="1">
    <citation type="submission" date="2019-12" db="EMBL/GenBank/DDBJ databases">
        <authorList>
            <person name="Scholes J."/>
        </authorList>
    </citation>
    <scope>NUCLEOTIDE SEQUENCE</scope>
</reference>
<comment type="caution">
    <text evidence="6">The sequence shown here is derived from an EMBL/GenBank/DDBJ whole genome shotgun (WGS) entry which is preliminary data.</text>
</comment>
<dbReference type="CDD" id="cd20544">
    <property type="entry name" value="CYCLIN_AtCycD-like_rpt2"/>
    <property type="match status" value="1"/>
</dbReference>
<protein>
    <submittedName>
        <fullName evidence="6">Cyclin-D3-2</fullName>
    </submittedName>
</protein>
<keyword evidence="7" id="KW-1185">Reference proteome</keyword>
<accession>A0A9N7MRM7</accession>
<evidence type="ECO:0000313" key="6">
    <source>
        <dbReference type="EMBL" id="CAA0811250.1"/>
    </source>
</evidence>
<dbReference type="SUPFAM" id="SSF47954">
    <property type="entry name" value="Cyclin-like"/>
    <property type="match status" value="1"/>
</dbReference>
<evidence type="ECO:0000256" key="2">
    <source>
        <dbReference type="ARBA" id="ARBA00023127"/>
    </source>
</evidence>
<dbReference type="InterPro" id="IPR039361">
    <property type="entry name" value="Cyclin"/>
</dbReference>
<evidence type="ECO:0000256" key="1">
    <source>
        <dbReference type="ARBA" id="ARBA00022618"/>
    </source>
</evidence>
<organism evidence="6 7">
    <name type="scientific">Striga hermonthica</name>
    <name type="common">Purple witchweed</name>
    <name type="synonym">Buchnera hermonthica</name>
    <dbReference type="NCBI Taxonomy" id="68872"/>
    <lineage>
        <taxon>Eukaryota</taxon>
        <taxon>Viridiplantae</taxon>
        <taxon>Streptophyta</taxon>
        <taxon>Embryophyta</taxon>
        <taxon>Tracheophyta</taxon>
        <taxon>Spermatophyta</taxon>
        <taxon>Magnoliopsida</taxon>
        <taxon>eudicotyledons</taxon>
        <taxon>Gunneridae</taxon>
        <taxon>Pentapetalae</taxon>
        <taxon>asterids</taxon>
        <taxon>lamiids</taxon>
        <taxon>Lamiales</taxon>
        <taxon>Orobanchaceae</taxon>
        <taxon>Buchnereae</taxon>
        <taxon>Striga</taxon>
    </lineage>
</organism>
<evidence type="ECO:0000313" key="7">
    <source>
        <dbReference type="Proteomes" id="UP001153555"/>
    </source>
</evidence>
<dbReference type="Proteomes" id="UP001153555">
    <property type="component" value="Unassembled WGS sequence"/>
</dbReference>
<keyword evidence="2" id="KW-0195">Cyclin</keyword>
<sequence length="319" mass="35773">MLMKSKLAARGVDGGDGEGGGGVVGAEVVAVDYLDRFLCGFELHGEKRPWVTQLAAVACLSLAAEVEETQVPLLLDLQVEDPKYVFEPKTIQRMEILVLSTLQWRMNPVTPLSFLEYIARSLKFKDHFRKEFLRRCECLLVSVISDCRFMCHLPSALATAIMVYVISSLEPCVLWTIKINYWSDDRLKGLKRIDTPVSPEEEAIHLGHTSSTLLAAGEYDPFRWDLVRVKLKKEIVTLGMPSVSPIERVGTYVSTKEWNELISDPDTVELIGSAKTAGQQVEETEKKMPRVEMYCTGGIRCEKASSFLLSKGFKELDHP</sequence>
<evidence type="ECO:0000259" key="5">
    <source>
        <dbReference type="Pfam" id="PF02984"/>
    </source>
</evidence>
<dbReference type="InterPro" id="IPR036873">
    <property type="entry name" value="Rhodanese-like_dom_sf"/>
</dbReference>
<keyword evidence="3" id="KW-0131">Cell cycle</keyword>
<dbReference type="Pfam" id="PF02984">
    <property type="entry name" value="Cyclin_C"/>
    <property type="match status" value="1"/>
</dbReference>
<dbReference type="CDD" id="cd20543">
    <property type="entry name" value="CYCLIN_AtCycD-like_rpt1"/>
    <property type="match status" value="1"/>
</dbReference>
<name>A0A9N7MRM7_STRHE</name>
<dbReference type="InterPro" id="IPR036915">
    <property type="entry name" value="Cyclin-like_sf"/>
</dbReference>
<dbReference type="InterPro" id="IPR006671">
    <property type="entry name" value="Cyclin_N"/>
</dbReference>
<evidence type="ECO:0000256" key="3">
    <source>
        <dbReference type="ARBA" id="ARBA00023306"/>
    </source>
</evidence>